<dbReference type="AlphaFoldDB" id="A0AA44S5C3"/>
<feature type="domain" description="Sulfatase N-terminal" evidence="4">
    <location>
        <begin position="2"/>
        <end position="96"/>
    </location>
</feature>
<dbReference type="InterPro" id="IPR024607">
    <property type="entry name" value="Sulfatase_CS"/>
</dbReference>
<dbReference type="PANTHER" id="PTHR45953">
    <property type="entry name" value="IDURONATE 2-SULFATASE"/>
    <property type="match status" value="1"/>
</dbReference>
<dbReference type="InterPro" id="IPR000917">
    <property type="entry name" value="Sulfatase_N"/>
</dbReference>
<dbReference type="SUPFAM" id="SSF53649">
    <property type="entry name" value="Alkaline phosphatase-like"/>
    <property type="match status" value="1"/>
</dbReference>
<comment type="caution">
    <text evidence="5">The sequence shown here is derived from an EMBL/GenBank/DDBJ whole genome shotgun (WGS) entry which is preliminary data.</text>
</comment>
<feature type="non-terminal residue" evidence="5">
    <location>
        <position position="1"/>
    </location>
</feature>
<dbReference type="GO" id="GO:0008484">
    <property type="term" value="F:sulfuric ester hydrolase activity"/>
    <property type="evidence" value="ECO:0007669"/>
    <property type="project" value="TreeGrafter"/>
</dbReference>
<keyword evidence="3" id="KW-0378">Hydrolase</keyword>
<dbReference type="PANTHER" id="PTHR45953:SF1">
    <property type="entry name" value="IDURONATE 2-SULFATASE"/>
    <property type="match status" value="1"/>
</dbReference>
<evidence type="ECO:0000256" key="1">
    <source>
        <dbReference type="ARBA" id="ARBA00008779"/>
    </source>
</evidence>
<evidence type="ECO:0000259" key="4">
    <source>
        <dbReference type="Pfam" id="PF00884"/>
    </source>
</evidence>
<gene>
    <name evidence="5" type="ORF">A5N45_13230</name>
</gene>
<accession>A0AA44S5C3</accession>
<sequence length="106" mass="11831">YSPRLDRLAAEGILFTRAHATAPLCTPSRGSLFTGRYPQSNGLVGLAHHGWEYRTGVQTLPQLLSESGWYSALFGMQHETSYPKRLGFDEFDVSNSYCEYVVAKAQ</sequence>
<dbReference type="RefSeq" id="WP_146657583.1">
    <property type="nucleotide sequence ID" value="NZ_NNBW01000555.1"/>
</dbReference>
<dbReference type="EMBL" id="NNBW01000555">
    <property type="protein sequence ID" value="OYL18739.1"/>
    <property type="molecule type" value="Genomic_DNA"/>
</dbReference>
<dbReference type="Proteomes" id="UP000214939">
    <property type="component" value="Unassembled WGS sequence"/>
</dbReference>
<protein>
    <submittedName>
        <fullName evidence="5">Sulfatase</fullName>
    </submittedName>
</protein>
<feature type="non-terminal residue" evidence="5">
    <location>
        <position position="106"/>
    </location>
</feature>
<dbReference type="GO" id="GO:0046872">
    <property type="term" value="F:metal ion binding"/>
    <property type="evidence" value="ECO:0007669"/>
    <property type="project" value="UniProtKB-KW"/>
</dbReference>
<dbReference type="Gene3D" id="3.40.720.10">
    <property type="entry name" value="Alkaline Phosphatase, subunit A"/>
    <property type="match status" value="1"/>
</dbReference>
<reference evidence="5 6" key="1">
    <citation type="submission" date="2017-07" db="EMBL/GenBank/DDBJ databases">
        <title>Invasive disease caused simultaneously by more than one serotype of Streptococcus pneumoniae, South Africa.</title>
        <authorList>
            <person name="Ndlangisa K."/>
            <person name="Du Plessis M."/>
            <person name="Von Gottberg A."/>
        </authorList>
    </citation>
    <scope>NUCLEOTIDE SEQUENCE [LARGE SCALE GENOMIC DNA]</scope>
    <source>
        <strain evidence="5 6">8227-15B</strain>
    </source>
</reference>
<keyword evidence="2" id="KW-0479">Metal-binding</keyword>
<name>A0AA44S5C3_STREE</name>
<comment type="similarity">
    <text evidence="1">Belongs to the sulfatase family.</text>
</comment>
<evidence type="ECO:0000256" key="3">
    <source>
        <dbReference type="ARBA" id="ARBA00022801"/>
    </source>
</evidence>
<dbReference type="GO" id="GO:0005737">
    <property type="term" value="C:cytoplasm"/>
    <property type="evidence" value="ECO:0007669"/>
    <property type="project" value="TreeGrafter"/>
</dbReference>
<evidence type="ECO:0000313" key="5">
    <source>
        <dbReference type="EMBL" id="OYL18739.1"/>
    </source>
</evidence>
<evidence type="ECO:0000313" key="6">
    <source>
        <dbReference type="Proteomes" id="UP000214939"/>
    </source>
</evidence>
<organism evidence="5 6">
    <name type="scientific">Streptococcus pneumoniae</name>
    <dbReference type="NCBI Taxonomy" id="1313"/>
    <lineage>
        <taxon>Bacteria</taxon>
        <taxon>Bacillati</taxon>
        <taxon>Bacillota</taxon>
        <taxon>Bacilli</taxon>
        <taxon>Lactobacillales</taxon>
        <taxon>Streptococcaceae</taxon>
        <taxon>Streptococcus</taxon>
    </lineage>
</organism>
<dbReference type="PROSITE" id="PS00523">
    <property type="entry name" value="SULFATASE_1"/>
    <property type="match status" value="1"/>
</dbReference>
<evidence type="ECO:0000256" key="2">
    <source>
        <dbReference type="ARBA" id="ARBA00022723"/>
    </source>
</evidence>
<proteinExistence type="inferred from homology"/>
<dbReference type="Pfam" id="PF00884">
    <property type="entry name" value="Sulfatase"/>
    <property type="match status" value="1"/>
</dbReference>
<dbReference type="InterPro" id="IPR017850">
    <property type="entry name" value="Alkaline_phosphatase_core_sf"/>
</dbReference>